<dbReference type="Gene3D" id="1.25.40.10">
    <property type="entry name" value="Tetratricopeptide repeat domain"/>
    <property type="match status" value="1"/>
</dbReference>
<evidence type="ECO:0000313" key="2">
    <source>
        <dbReference type="Proteomes" id="UP000242699"/>
    </source>
</evidence>
<dbReference type="EMBL" id="PXYT01000013">
    <property type="protein sequence ID" value="PSR30106.1"/>
    <property type="molecule type" value="Genomic_DNA"/>
</dbReference>
<organism evidence="1 2">
    <name type="scientific">Sulfobacillus benefaciens</name>
    <dbReference type="NCBI Taxonomy" id="453960"/>
    <lineage>
        <taxon>Bacteria</taxon>
        <taxon>Bacillati</taxon>
        <taxon>Bacillota</taxon>
        <taxon>Clostridia</taxon>
        <taxon>Eubacteriales</taxon>
        <taxon>Clostridiales Family XVII. Incertae Sedis</taxon>
        <taxon>Sulfobacillus</taxon>
    </lineage>
</organism>
<sequence>MRSPWTVIMNTWPYSPEEIERAVAPLTGWADRIVGTELGVWHRPFPALTLSTELEVSGEWTGSFRTHYDRLMRREKRSDTARVLLLEGNEVIRRMDLGRLEELTDGFEAAHRLCFVTSADDPGKKEIRILKPSRWHGFSGVYKPDPYPELAAFCENMGDSGVRIFRSDEDRQPWAEKIEKIMLKNPPNPLARVRWFVESRQFAQGLRVLKKHAARNIESARDYVEWKTLMAEILLGMNKPLEALQALTPLMSVSPTADRGYLMGRGLYEIGRYDEASAHFFQAGTGMLGERDCQESGSDSYRALLWAAHSFLMANRPKDSFGVLKRLLESYPFFQDGWILFFRLFTGATPQELYEIITQFLPSRSLYEVFERMEGLDQEGGGFRQWILH</sequence>
<comment type="caution">
    <text evidence="1">The sequence shown here is derived from an EMBL/GenBank/DDBJ whole genome shotgun (WGS) entry which is preliminary data.</text>
</comment>
<gene>
    <name evidence="1" type="ORF">C7B43_07440</name>
</gene>
<name>A0A2T2X6M6_9FIRM</name>
<accession>A0A2T2X6M6</accession>
<dbReference type="InterPro" id="IPR011990">
    <property type="entry name" value="TPR-like_helical_dom_sf"/>
</dbReference>
<evidence type="ECO:0000313" key="1">
    <source>
        <dbReference type="EMBL" id="PSR30106.1"/>
    </source>
</evidence>
<protein>
    <submittedName>
        <fullName evidence="1">Uncharacterized protein</fullName>
    </submittedName>
</protein>
<dbReference type="Proteomes" id="UP000242699">
    <property type="component" value="Unassembled WGS sequence"/>
</dbReference>
<proteinExistence type="predicted"/>
<dbReference type="AlphaFoldDB" id="A0A2T2X6M6"/>
<reference evidence="1 2" key="1">
    <citation type="journal article" date="2014" name="BMC Genomics">
        <title>Comparison of environmental and isolate Sulfobacillus genomes reveals diverse carbon, sulfur, nitrogen, and hydrogen metabolisms.</title>
        <authorList>
            <person name="Justice N.B."/>
            <person name="Norman A."/>
            <person name="Brown C.T."/>
            <person name="Singh A."/>
            <person name="Thomas B.C."/>
            <person name="Banfield J.F."/>
        </authorList>
    </citation>
    <scope>NUCLEOTIDE SEQUENCE [LARGE SCALE GENOMIC DNA]</scope>
    <source>
        <strain evidence="1">AMDSBA1</strain>
    </source>
</reference>
<dbReference type="SUPFAM" id="SSF48452">
    <property type="entry name" value="TPR-like"/>
    <property type="match status" value="1"/>
</dbReference>